<dbReference type="NCBIfam" id="TIGR03178">
    <property type="entry name" value="allantoinase"/>
    <property type="match status" value="1"/>
</dbReference>
<evidence type="ECO:0000256" key="8">
    <source>
        <dbReference type="ARBA" id="ARBA00022801"/>
    </source>
</evidence>
<reference evidence="12" key="1">
    <citation type="submission" date="2007-10" db="EMBL/GenBank/DDBJ databases">
        <title>Complete genome of Alkaliphilus oremlandii OhILAs.</title>
        <authorList>
            <person name="Copeland A."/>
            <person name="Lucas S."/>
            <person name="Lapidus A."/>
            <person name="Barry K."/>
            <person name="Detter J.C."/>
            <person name="Glavina del Rio T."/>
            <person name="Hammon N."/>
            <person name="Israni S."/>
            <person name="Dalin E."/>
            <person name="Tice H."/>
            <person name="Pitluck S."/>
            <person name="Chain P."/>
            <person name="Malfatti S."/>
            <person name="Shin M."/>
            <person name="Vergez L."/>
            <person name="Schmutz J."/>
            <person name="Larimer F."/>
            <person name="Land M."/>
            <person name="Hauser L."/>
            <person name="Kyrpides N."/>
            <person name="Mikhailova N."/>
            <person name="Stolz J.F."/>
            <person name="Dawson A."/>
            <person name="Fisher E."/>
            <person name="Crable B."/>
            <person name="Perera E."/>
            <person name="Lisak J."/>
            <person name="Ranganathan M."/>
            <person name="Basu P."/>
            <person name="Richardson P."/>
        </authorList>
    </citation>
    <scope>NUCLEOTIDE SEQUENCE [LARGE SCALE GENOMIC DNA]</scope>
    <source>
        <strain evidence="12">OhILAs</strain>
    </source>
</reference>
<evidence type="ECO:0000256" key="7">
    <source>
        <dbReference type="ARBA" id="ARBA00022723"/>
    </source>
</evidence>
<dbReference type="GO" id="GO:0004038">
    <property type="term" value="F:allantoinase activity"/>
    <property type="evidence" value="ECO:0007669"/>
    <property type="project" value="UniProtKB-EC"/>
</dbReference>
<keyword evidence="7" id="KW-0479">Metal-binding</keyword>
<gene>
    <name evidence="11" type="ordered locus">Clos_0362</name>
</gene>
<dbReference type="eggNOG" id="COG0044">
    <property type="taxonomic scope" value="Bacteria"/>
</dbReference>
<evidence type="ECO:0000256" key="9">
    <source>
        <dbReference type="ARBA" id="ARBA00022833"/>
    </source>
</evidence>
<evidence type="ECO:0000256" key="5">
    <source>
        <dbReference type="ARBA" id="ARBA00011881"/>
    </source>
</evidence>
<dbReference type="RefSeq" id="WP_012158239.1">
    <property type="nucleotide sequence ID" value="NC_009922.1"/>
</dbReference>
<proteinExistence type="inferred from homology"/>
<dbReference type="InterPro" id="IPR017593">
    <property type="entry name" value="Allantoinase"/>
</dbReference>
<keyword evidence="12" id="KW-1185">Reference proteome</keyword>
<sequence>MKYDVIIKNARIPQGDDTMLTNILVKDEKIAGFLQDLEGIEYGREIDAEGNLTIPGCFDSHTHFMDPGFTHRENFLTGTSSAAAGGITTIMDMPCCSKPSVRSIPELESKLNAIKDKAIIDFAFWGGVTGEDVRNDNLEHVKAQADYGVCAFKVYMTPSVPTYERVTDPEMLEAFRAVAKTGLPVGIHAENYAMCDYYVKKFQKEGRLDGPAWAEARLELAEKAAIQLGISFAEETGARLHIVHMSTGIGAKLVGEAKKKGLDVTSETCPHYLTLNYQDAMTEHKQYAKIAPPLRTKRDNEELWEGLQNGSVDFIATDHAPYEIETEKEAEGVNIWTAFPGIPGVETMVPILVSEGYNKGRLTLSRLVEVLSTSAAKQYGLYPKKGAMHIGSDADFTIIDLNKEWTIDQKKTYSMAKYNPLHGIQLKGKPVKTVVRGTLVYDDKEGIVGKEGFGQFVKRQNIQKLDRVIKY</sequence>
<dbReference type="GO" id="GO:0006145">
    <property type="term" value="P:purine nucleobase catabolic process"/>
    <property type="evidence" value="ECO:0007669"/>
    <property type="project" value="TreeGrafter"/>
</dbReference>
<dbReference type="AlphaFoldDB" id="A8MLA7"/>
<dbReference type="InterPro" id="IPR032466">
    <property type="entry name" value="Metal_Hydrolase"/>
</dbReference>
<evidence type="ECO:0000256" key="4">
    <source>
        <dbReference type="ARBA" id="ARBA00010368"/>
    </source>
</evidence>
<keyword evidence="8 11" id="KW-0378">Hydrolase</keyword>
<dbReference type="HOGENOM" id="CLU_015572_1_1_9"/>
<dbReference type="Proteomes" id="UP000000269">
    <property type="component" value="Chromosome"/>
</dbReference>
<dbReference type="PANTHER" id="PTHR43668:SF2">
    <property type="entry name" value="ALLANTOINASE"/>
    <property type="match status" value="1"/>
</dbReference>
<dbReference type="NCBIfam" id="TIGR00857">
    <property type="entry name" value="pyrC_multi"/>
    <property type="match status" value="1"/>
</dbReference>
<feature type="domain" description="Amidohydrolase-related" evidence="10">
    <location>
        <begin position="54"/>
        <end position="440"/>
    </location>
</feature>
<dbReference type="OrthoDB" id="9765462at2"/>
<evidence type="ECO:0000259" key="10">
    <source>
        <dbReference type="Pfam" id="PF01979"/>
    </source>
</evidence>
<dbReference type="GO" id="GO:0000256">
    <property type="term" value="P:allantoin catabolic process"/>
    <property type="evidence" value="ECO:0007669"/>
    <property type="project" value="InterPro"/>
</dbReference>
<dbReference type="Pfam" id="PF01979">
    <property type="entry name" value="Amidohydro_1"/>
    <property type="match status" value="1"/>
</dbReference>
<comment type="similarity">
    <text evidence="4">Belongs to the metallo-dependent hydrolases superfamily. Allantoinase family.</text>
</comment>
<organism evidence="11 12">
    <name type="scientific">Alkaliphilus oremlandii (strain OhILAs)</name>
    <name type="common">Clostridium oremlandii (strain OhILAs)</name>
    <dbReference type="NCBI Taxonomy" id="350688"/>
    <lineage>
        <taxon>Bacteria</taxon>
        <taxon>Bacillati</taxon>
        <taxon>Bacillota</taxon>
        <taxon>Clostridia</taxon>
        <taxon>Peptostreptococcales</taxon>
        <taxon>Natronincolaceae</taxon>
        <taxon>Alkaliphilus</taxon>
    </lineage>
</organism>
<dbReference type="Gene3D" id="3.20.20.140">
    <property type="entry name" value="Metal-dependent hydrolases"/>
    <property type="match status" value="1"/>
</dbReference>
<protein>
    <recommendedName>
        <fullName evidence="6">allantoinase</fullName>
        <ecNumber evidence="6">3.5.2.5</ecNumber>
    </recommendedName>
</protein>
<dbReference type="Gene3D" id="2.30.40.10">
    <property type="entry name" value="Urease, subunit C, domain 1"/>
    <property type="match status" value="1"/>
</dbReference>
<dbReference type="EC" id="3.5.2.5" evidence="6"/>
<comment type="cofactor">
    <cofactor evidence="1">
        <name>Zn(2+)</name>
        <dbReference type="ChEBI" id="CHEBI:29105"/>
    </cofactor>
</comment>
<dbReference type="EMBL" id="CP000853">
    <property type="protein sequence ID" value="ABW17924.1"/>
    <property type="molecule type" value="Genomic_DNA"/>
</dbReference>
<dbReference type="InterPro" id="IPR011059">
    <property type="entry name" value="Metal-dep_hydrolase_composite"/>
</dbReference>
<dbReference type="GO" id="GO:0005737">
    <property type="term" value="C:cytoplasm"/>
    <property type="evidence" value="ECO:0007669"/>
    <property type="project" value="TreeGrafter"/>
</dbReference>
<dbReference type="InterPro" id="IPR006680">
    <property type="entry name" value="Amidohydro-rel"/>
</dbReference>
<dbReference type="KEGG" id="aoe:Clos_0362"/>
<comment type="similarity">
    <text evidence="3">Belongs to the metallo-dependent hydrolases superfamily. Hydantoinase/dihydropyrimidinase family.</text>
</comment>
<dbReference type="PANTHER" id="PTHR43668">
    <property type="entry name" value="ALLANTOINASE"/>
    <property type="match status" value="1"/>
</dbReference>
<comment type="pathway">
    <text evidence="2">Nitrogen metabolism; (S)-allantoin degradation; allantoate from (S)-allantoin: step 1/1.</text>
</comment>
<dbReference type="FunFam" id="3.20.20.140:FF:000174">
    <property type="entry name" value="Dihydropyrimidinase-related protein 2"/>
    <property type="match status" value="1"/>
</dbReference>
<evidence type="ECO:0000256" key="1">
    <source>
        <dbReference type="ARBA" id="ARBA00001947"/>
    </source>
</evidence>
<dbReference type="SUPFAM" id="SSF51556">
    <property type="entry name" value="Metallo-dependent hydrolases"/>
    <property type="match status" value="1"/>
</dbReference>
<dbReference type="GO" id="GO:0008270">
    <property type="term" value="F:zinc ion binding"/>
    <property type="evidence" value="ECO:0007669"/>
    <property type="project" value="InterPro"/>
</dbReference>
<evidence type="ECO:0000256" key="6">
    <source>
        <dbReference type="ARBA" id="ARBA00012863"/>
    </source>
</evidence>
<evidence type="ECO:0000313" key="12">
    <source>
        <dbReference type="Proteomes" id="UP000000269"/>
    </source>
</evidence>
<dbReference type="GO" id="GO:0050897">
    <property type="term" value="F:cobalt ion binding"/>
    <property type="evidence" value="ECO:0007669"/>
    <property type="project" value="InterPro"/>
</dbReference>
<keyword evidence="9" id="KW-0862">Zinc</keyword>
<dbReference type="InterPro" id="IPR050138">
    <property type="entry name" value="DHOase/Allantoinase_Hydrolase"/>
</dbReference>
<dbReference type="SUPFAM" id="SSF51338">
    <property type="entry name" value="Composite domain of metallo-dependent hydrolases"/>
    <property type="match status" value="1"/>
</dbReference>
<dbReference type="STRING" id="350688.Clos_0362"/>
<evidence type="ECO:0000256" key="2">
    <source>
        <dbReference type="ARBA" id="ARBA00004968"/>
    </source>
</evidence>
<evidence type="ECO:0000313" key="11">
    <source>
        <dbReference type="EMBL" id="ABW17924.1"/>
    </source>
</evidence>
<comment type="subunit">
    <text evidence="5">Homotetramer.</text>
</comment>
<name>A8MLA7_ALKOO</name>
<evidence type="ECO:0000256" key="3">
    <source>
        <dbReference type="ARBA" id="ARBA00008829"/>
    </source>
</evidence>
<accession>A8MLA7</accession>